<dbReference type="InterPro" id="IPR042070">
    <property type="entry name" value="PucR_C-HTH_sf"/>
</dbReference>
<dbReference type="InterPro" id="IPR025751">
    <property type="entry name" value="RsbRD_N_dom"/>
</dbReference>
<dbReference type="Pfam" id="PF13556">
    <property type="entry name" value="HTH_30"/>
    <property type="match status" value="1"/>
</dbReference>
<feature type="domain" description="CdaR GGDEF-like" evidence="4">
    <location>
        <begin position="185"/>
        <end position="293"/>
    </location>
</feature>
<name>A0ABZ2MIQ6_9MICO</name>
<dbReference type="InterPro" id="IPR041522">
    <property type="entry name" value="CdaR_GGDEF"/>
</dbReference>
<gene>
    <name evidence="5" type="ORF">V1351_02415</name>
</gene>
<reference evidence="5 6" key="1">
    <citation type="submission" date="2024-02" db="EMBL/GenBank/DDBJ databases">
        <title>Janibacter sp. nov., isolated from gut of marine sandworm.</title>
        <authorList>
            <person name="Kim B."/>
            <person name="Jun M.O."/>
            <person name="Shin N.-R."/>
        </authorList>
    </citation>
    <scope>NUCLEOTIDE SEQUENCE [LARGE SCALE GENOMIC DNA]</scope>
    <source>
        <strain evidence="5 6">A1S7</strain>
    </source>
</reference>
<comment type="similarity">
    <text evidence="1">Belongs to the CdaR family.</text>
</comment>
<evidence type="ECO:0000256" key="1">
    <source>
        <dbReference type="ARBA" id="ARBA00006754"/>
    </source>
</evidence>
<feature type="domain" description="RsbT co-antagonist protein RsbRD N-terminal" evidence="3">
    <location>
        <begin position="26"/>
        <end position="172"/>
    </location>
</feature>
<dbReference type="RefSeq" id="WP_338750375.1">
    <property type="nucleotide sequence ID" value="NZ_CP144913.1"/>
</dbReference>
<evidence type="ECO:0000259" key="2">
    <source>
        <dbReference type="Pfam" id="PF13556"/>
    </source>
</evidence>
<protein>
    <submittedName>
        <fullName evidence="5">Helix-turn-helix domain-containing protein</fullName>
    </submittedName>
</protein>
<feature type="domain" description="PucR C-terminal helix-turn-helix" evidence="2">
    <location>
        <begin position="343"/>
        <end position="401"/>
    </location>
</feature>
<evidence type="ECO:0000259" key="4">
    <source>
        <dbReference type="Pfam" id="PF17853"/>
    </source>
</evidence>
<accession>A0ABZ2MIQ6</accession>
<dbReference type="EMBL" id="CP144913">
    <property type="protein sequence ID" value="WXB76935.1"/>
    <property type="molecule type" value="Genomic_DNA"/>
</dbReference>
<evidence type="ECO:0000259" key="3">
    <source>
        <dbReference type="Pfam" id="PF14361"/>
    </source>
</evidence>
<evidence type="ECO:0000313" key="5">
    <source>
        <dbReference type="EMBL" id="WXB76935.1"/>
    </source>
</evidence>
<dbReference type="PANTHER" id="PTHR33744">
    <property type="entry name" value="CARBOHYDRATE DIACID REGULATOR"/>
    <property type="match status" value="1"/>
</dbReference>
<keyword evidence="6" id="KW-1185">Reference proteome</keyword>
<dbReference type="InterPro" id="IPR051448">
    <property type="entry name" value="CdaR-like_regulators"/>
</dbReference>
<dbReference type="Pfam" id="PF17853">
    <property type="entry name" value="GGDEF_2"/>
    <property type="match status" value="1"/>
</dbReference>
<dbReference type="Proteomes" id="UP001382727">
    <property type="component" value="Chromosome"/>
</dbReference>
<dbReference type="Pfam" id="PF14361">
    <property type="entry name" value="RsbRD_N"/>
    <property type="match status" value="1"/>
</dbReference>
<dbReference type="Gene3D" id="1.10.10.2840">
    <property type="entry name" value="PucR C-terminal helix-turn-helix domain"/>
    <property type="match status" value="1"/>
</dbReference>
<organism evidence="5 6">
    <name type="scientific">Janibacter alittae</name>
    <dbReference type="NCBI Taxonomy" id="3115209"/>
    <lineage>
        <taxon>Bacteria</taxon>
        <taxon>Bacillati</taxon>
        <taxon>Actinomycetota</taxon>
        <taxon>Actinomycetes</taxon>
        <taxon>Micrococcales</taxon>
        <taxon>Intrasporangiaceae</taxon>
        <taxon>Janibacter</taxon>
    </lineage>
</organism>
<sequence>MSTQTRDRGLLPLLLARARAHRVEPITTRLVASISRENAAYDTSGVVPDQDLWRSCHDNVERVLDMLVLAVLPDGSLASVEDMEPLFDAARATGRRRAEQGLPLDDVLRSYRIGGRLIWEDLVAYADPPLDPESFRDLGVWLWASVDTSSAEVARCYRATEQRLLRADAQRMAALWEGLLGGRARDQAFAQEASRAMDLPAESPLLLVLVPGSTPEEAALAVDPVVRQHGLSTSWQARAGGDVVGLLALPAGTDHRSLVGALGRLTGVDGGVSSLCHRLADVDVAFEQARMAAEGLEQGVGILSYDERLVPALLLSSPQIAGQLVDHWLGPLLALPRTEGEELLDTLDAWVSAGGSTSRAAAALPCHRNTVLNRLTRVSALLGRRLANEPPPMGLALALHARAIGLG</sequence>
<dbReference type="PANTHER" id="PTHR33744:SF1">
    <property type="entry name" value="DNA-BINDING TRANSCRIPTIONAL ACTIVATOR ADER"/>
    <property type="match status" value="1"/>
</dbReference>
<proteinExistence type="inferred from homology"/>
<dbReference type="InterPro" id="IPR025736">
    <property type="entry name" value="PucR_C-HTH_dom"/>
</dbReference>
<evidence type="ECO:0000313" key="6">
    <source>
        <dbReference type="Proteomes" id="UP001382727"/>
    </source>
</evidence>